<dbReference type="OrthoDB" id="4553374at2"/>
<keyword evidence="2" id="KW-1185">Reference proteome</keyword>
<dbReference type="EMBL" id="BAOP01000022">
    <property type="protein sequence ID" value="GAC80809.1"/>
    <property type="molecule type" value="Genomic_DNA"/>
</dbReference>
<comment type="caution">
    <text evidence="1">The sequence shown here is derived from an EMBL/GenBank/DDBJ whole genome shotgun (WGS) entry which is preliminary data.</text>
</comment>
<name>M3VGD0_GORML</name>
<reference evidence="1 2" key="1">
    <citation type="submission" date="2013-02" db="EMBL/GenBank/DDBJ databases">
        <title>Whole genome shotgun sequence of Gordonia malaquae NBRC 108250.</title>
        <authorList>
            <person name="Yoshida I."/>
            <person name="Hosoyama A."/>
            <person name="Tsuchikane K."/>
            <person name="Ando Y."/>
            <person name="Baba S."/>
            <person name="Ohji S."/>
            <person name="Hamada M."/>
            <person name="Tamura T."/>
            <person name="Yamazoe A."/>
            <person name="Yamazaki S."/>
            <person name="Fujita N."/>
        </authorList>
    </citation>
    <scope>NUCLEOTIDE SEQUENCE [LARGE SCALE GENOMIC DNA]</scope>
    <source>
        <strain evidence="1 2">NBRC 108250</strain>
    </source>
</reference>
<sequence length="128" mass="13507">MKTALKRAVAATLVAAAAGTGMTLGATDAEAARYGIAGGTYTWAQVQNWGPYSKVTGKAWVRGNVMTLKPNNRGAATVRFRIVPTRTGGYTDPGFGSRFVFNRKAGGRYSGPSYTFGIPSGTVRLTPR</sequence>
<dbReference type="Proteomes" id="UP000035009">
    <property type="component" value="Unassembled WGS sequence"/>
</dbReference>
<accession>M3VGD0</accession>
<proteinExistence type="predicted"/>
<dbReference type="AlphaFoldDB" id="M3VGD0"/>
<protein>
    <submittedName>
        <fullName evidence="1">Uncharacterized protein</fullName>
    </submittedName>
</protein>
<dbReference type="RefSeq" id="WP_008380093.1">
    <property type="nucleotide sequence ID" value="NZ_BAOP01000022.1"/>
</dbReference>
<gene>
    <name evidence="1" type="ORF">GM1_022_00190</name>
</gene>
<dbReference type="STRING" id="410332.SAMN04488550_0629"/>
<evidence type="ECO:0000313" key="2">
    <source>
        <dbReference type="Proteomes" id="UP000035009"/>
    </source>
</evidence>
<organism evidence="1 2">
    <name type="scientific">Gordonia malaquae NBRC 108250</name>
    <dbReference type="NCBI Taxonomy" id="1223542"/>
    <lineage>
        <taxon>Bacteria</taxon>
        <taxon>Bacillati</taxon>
        <taxon>Actinomycetota</taxon>
        <taxon>Actinomycetes</taxon>
        <taxon>Mycobacteriales</taxon>
        <taxon>Gordoniaceae</taxon>
        <taxon>Gordonia</taxon>
    </lineage>
</organism>
<evidence type="ECO:0000313" key="1">
    <source>
        <dbReference type="EMBL" id="GAC80809.1"/>
    </source>
</evidence>